<proteinExistence type="predicted"/>
<dbReference type="InterPro" id="IPR000415">
    <property type="entry name" value="Nitroreductase-like"/>
</dbReference>
<dbReference type="EMBL" id="APMP01000008">
    <property type="protein sequence ID" value="ENZ82311.1"/>
    <property type="molecule type" value="Genomic_DNA"/>
</dbReference>
<gene>
    <name evidence="1" type="ORF">OR37_01866</name>
</gene>
<comment type="caution">
    <text evidence="1">The sequence shown here is derived from an EMBL/GenBank/DDBJ whole genome shotgun (WGS) entry which is preliminary data.</text>
</comment>
<dbReference type="PROSITE" id="PS51257">
    <property type="entry name" value="PROKAR_LIPOPROTEIN"/>
    <property type="match status" value="1"/>
</dbReference>
<organism evidence="1 2">
    <name type="scientific">Caulobacter vibrioides OR37</name>
    <dbReference type="NCBI Taxonomy" id="1292034"/>
    <lineage>
        <taxon>Bacteria</taxon>
        <taxon>Pseudomonadati</taxon>
        <taxon>Pseudomonadota</taxon>
        <taxon>Alphaproteobacteria</taxon>
        <taxon>Caulobacterales</taxon>
        <taxon>Caulobacteraceae</taxon>
        <taxon>Caulobacter</taxon>
    </lineage>
</organism>
<dbReference type="STRING" id="1292034.OR37_01866"/>
<dbReference type="RefSeq" id="WP_004618520.1">
    <property type="nucleotide sequence ID" value="NZ_APMP01000008.1"/>
</dbReference>
<dbReference type="Proteomes" id="UP000013063">
    <property type="component" value="Unassembled WGS sequence"/>
</dbReference>
<dbReference type="AlphaFoldDB" id="R0D0Y2"/>
<name>R0D0Y2_CAUVI</name>
<sequence precursor="true">MPTRRALITAAPLLVAGCSRCASPYDEAVRSLWRLPDLSGGGFPAMALIGAATLAANGHNTQPWRFKVEPRVIEILPDPTRRTPVVDPDNHHLFVSLGCALETLLQAGLGYGWAGEPAVLSGGGVRVVFSSVPARPDALFQAIPHRASTRTPYDGTPVDAATLRRLEAAVGQSVGLRLVLDGDARAKLSDMIVAGNDAQLADPAFMRELVAWIRFDAGEALARRDGLFTAASGNLAAPRWLGQRLLPLVMTRRSEADRLRRVVASSPGLAIFTGPAETPEAWIAVGRAFTRFALTATAEGLKLAFMNQPVEDLSTRRRLAAWLGEPAKRPDLVVRFGRGPDLPRSLRRPSRDLLVS</sequence>
<evidence type="ECO:0000313" key="2">
    <source>
        <dbReference type="Proteomes" id="UP000013063"/>
    </source>
</evidence>
<protein>
    <recommendedName>
        <fullName evidence="3">Nitroreductase family protein</fullName>
    </recommendedName>
</protein>
<dbReference type="PATRIC" id="fig|1292034.3.peg.1855"/>
<reference evidence="1 2" key="1">
    <citation type="journal article" date="2013" name="Genome Announc.">
        <title>Draft Genome Sequence for Caulobacter sp. Strain OR37, a Bacterium Tolerant to Heavy Metals.</title>
        <authorList>
            <person name="Utturkar S.M."/>
            <person name="Bollmann A."/>
            <person name="Brzoska R.M."/>
            <person name="Klingeman D.M."/>
            <person name="Epstein S.E."/>
            <person name="Palumbo A.V."/>
            <person name="Brown S.D."/>
        </authorList>
    </citation>
    <scope>NUCLEOTIDE SEQUENCE [LARGE SCALE GENOMIC DNA]</scope>
    <source>
        <strain evidence="1 2">OR37</strain>
    </source>
</reference>
<evidence type="ECO:0000313" key="1">
    <source>
        <dbReference type="EMBL" id="ENZ82311.1"/>
    </source>
</evidence>
<dbReference type="SUPFAM" id="SSF55469">
    <property type="entry name" value="FMN-dependent nitroreductase-like"/>
    <property type="match status" value="2"/>
</dbReference>
<dbReference type="Gene3D" id="3.40.109.10">
    <property type="entry name" value="NADH Oxidase"/>
    <property type="match status" value="1"/>
</dbReference>
<dbReference type="OrthoDB" id="8156917at2"/>
<dbReference type="GO" id="GO:0016491">
    <property type="term" value="F:oxidoreductase activity"/>
    <property type="evidence" value="ECO:0007669"/>
    <property type="project" value="InterPro"/>
</dbReference>
<evidence type="ECO:0008006" key="3">
    <source>
        <dbReference type="Google" id="ProtNLM"/>
    </source>
</evidence>
<dbReference type="eggNOG" id="COG0778">
    <property type="taxonomic scope" value="Bacteria"/>
</dbReference>
<keyword evidence="2" id="KW-1185">Reference proteome</keyword>
<dbReference type="NCBIfam" id="NF047509">
    <property type="entry name" value="Rv3131_FMN_oxido"/>
    <property type="match status" value="1"/>
</dbReference>
<accession>R0D0Y2</accession>